<feature type="transmembrane region" description="Helical" evidence="1">
    <location>
        <begin position="59"/>
        <end position="78"/>
    </location>
</feature>
<sequence length="126" mass="13685">MRATHPPNPQAGGKFPLFAPAALRNIPLPAALSPKDHSERMLVMVGRKWEALPRVMRFLITYFMRGAVAGCAFGLVLIRTDTGRIGTMLHAHDSSWPTLLFFVQGAVLFGTLASIVAVANLDDDSL</sequence>
<proteinExistence type="predicted"/>
<keyword evidence="1" id="KW-0472">Membrane</keyword>
<evidence type="ECO:0000313" key="3">
    <source>
        <dbReference type="Proteomes" id="UP000195273"/>
    </source>
</evidence>
<keyword evidence="3" id="KW-1185">Reference proteome</keyword>
<evidence type="ECO:0000313" key="2">
    <source>
        <dbReference type="EMBL" id="ARU00279.1"/>
    </source>
</evidence>
<organism evidence="2 3">
    <name type="scientific">Yoonia vestfoldensis</name>
    <dbReference type="NCBI Taxonomy" id="245188"/>
    <lineage>
        <taxon>Bacteria</taxon>
        <taxon>Pseudomonadati</taxon>
        <taxon>Pseudomonadota</taxon>
        <taxon>Alphaproteobacteria</taxon>
        <taxon>Rhodobacterales</taxon>
        <taxon>Paracoccaceae</taxon>
        <taxon>Yoonia</taxon>
    </lineage>
</organism>
<dbReference type="KEGG" id="lvs:LOKVESSMR4R_00948"/>
<dbReference type="EMBL" id="CP021431">
    <property type="protein sequence ID" value="ARU00279.1"/>
    <property type="molecule type" value="Genomic_DNA"/>
</dbReference>
<dbReference type="Proteomes" id="UP000195273">
    <property type="component" value="Chromosome"/>
</dbReference>
<dbReference type="AlphaFoldDB" id="A0A1Y0EA51"/>
<keyword evidence="1" id="KW-0812">Transmembrane</keyword>
<gene>
    <name evidence="2" type="ORF">LOKVESSMR4R_00948</name>
</gene>
<reference evidence="2 3" key="1">
    <citation type="submission" date="2017-05" db="EMBL/GenBank/DDBJ databases">
        <title>Genome Sequence of Loktanella vestfoldensis Strain SMR4r Isolated from a Culture of the Diatom Skeletonema marinoi.</title>
        <authorList>
            <person name="Topel M."/>
            <person name="Pinder M.I.M."/>
            <person name="Johansson O.N."/>
            <person name="Kourtchenko O."/>
            <person name="Godhe A."/>
            <person name="Clarke A.K."/>
        </authorList>
    </citation>
    <scope>NUCLEOTIDE SEQUENCE [LARGE SCALE GENOMIC DNA]</scope>
    <source>
        <strain evidence="2 3">SMR4r</strain>
    </source>
</reference>
<protein>
    <submittedName>
        <fullName evidence="2">Uncharacterized protein</fullName>
    </submittedName>
</protein>
<feature type="transmembrane region" description="Helical" evidence="1">
    <location>
        <begin position="99"/>
        <end position="121"/>
    </location>
</feature>
<evidence type="ECO:0000256" key="1">
    <source>
        <dbReference type="SAM" id="Phobius"/>
    </source>
</evidence>
<name>A0A1Y0EA51_9RHOB</name>
<keyword evidence="1" id="KW-1133">Transmembrane helix</keyword>
<accession>A0A1Y0EA51</accession>